<name>A0AAN9MSX3_CANGL</name>
<organism evidence="1 2">
    <name type="scientific">Canavalia gladiata</name>
    <name type="common">Sword bean</name>
    <name type="synonym">Dolichos gladiatus</name>
    <dbReference type="NCBI Taxonomy" id="3824"/>
    <lineage>
        <taxon>Eukaryota</taxon>
        <taxon>Viridiplantae</taxon>
        <taxon>Streptophyta</taxon>
        <taxon>Embryophyta</taxon>
        <taxon>Tracheophyta</taxon>
        <taxon>Spermatophyta</taxon>
        <taxon>Magnoliopsida</taxon>
        <taxon>eudicotyledons</taxon>
        <taxon>Gunneridae</taxon>
        <taxon>Pentapetalae</taxon>
        <taxon>rosids</taxon>
        <taxon>fabids</taxon>
        <taxon>Fabales</taxon>
        <taxon>Fabaceae</taxon>
        <taxon>Papilionoideae</taxon>
        <taxon>50 kb inversion clade</taxon>
        <taxon>NPAAA clade</taxon>
        <taxon>indigoferoid/millettioid clade</taxon>
        <taxon>Phaseoleae</taxon>
        <taxon>Canavalia</taxon>
    </lineage>
</organism>
<accession>A0AAN9MSX3</accession>
<keyword evidence="2" id="KW-1185">Reference proteome</keyword>
<dbReference type="Proteomes" id="UP001367508">
    <property type="component" value="Unassembled WGS sequence"/>
</dbReference>
<dbReference type="AlphaFoldDB" id="A0AAN9MSX3"/>
<evidence type="ECO:0000313" key="2">
    <source>
        <dbReference type="Proteomes" id="UP001367508"/>
    </source>
</evidence>
<comment type="caution">
    <text evidence="1">The sequence shown here is derived from an EMBL/GenBank/DDBJ whole genome shotgun (WGS) entry which is preliminary data.</text>
</comment>
<dbReference type="EMBL" id="JAYMYQ010000001">
    <property type="protein sequence ID" value="KAK7360400.1"/>
    <property type="molecule type" value="Genomic_DNA"/>
</dbReference>
<proteinExistence type="predicted"/>
<gene>
    <name evidence="1" type="ORF">VNO77_02392</name>
</gene>
<reference evidence="1 2" key="1">
    <citation type="submission" date="2024-01" db="EMBL/GenBank/DDBJ databases">
        <title>The genomes of 5 underutilized Papilionoideae crops provide insights into root nodulation and disease resistanc.</title>
        <authorList>
            <person name="Jiang F."/>
        </authorList>
    </citation>
    <scope>NUCLEOTIDE SEQUENCE [LARGE SCALE GENOMIC DNA]</scope>
    <source>
        <strain evidence="1">LVBAO_FW01</strain>
        <tissue evidence="1">Leaves</tissue>
    </source>
</reference>
<protein>
    <submittedName>
        <fullName evidence="1">Uncharacterized protein</fullName>
    </submittedName>
</protein>
<evidence type="ECO:0000313" key="1">
    <source>
        <dbReference type="EMBL" id="KAK7360400.1"/>
    </source>
</evidence>
<sequence length="118" mass="13686">MPRLNQLSPFDCHLRPINGLHVSCMGLFFPPFLTMVLLHMKQLFLERKSALMVVWSEPYRVDNQHTILGSRWKSAQQFTCSGLSFIAESCKLEVIHYVSPTPTVISRYPYRDLRLDTS</sequence>